<gene>
    <name evidence="3" type="ORF">BC938DRAFT_478705</name>
</gene>
<keyword evidence="2" id="KW-1133">Transmembrane helix</keyword>
<sequence>MSRSKARPSKATATRILTIPSLQYISTTLFVLLAMISSTSAWPLLSFGNHGLAKRDVVCGAKGNADTICYPGANDTIYNSSWVNLLWNKDYPTYAQNPLSDIYIYWVEDNFRWHHIMNFTNITTANGHYIFETDNSYYAQQLTPGSGNQTFQYAVYIVGRGIDPDLERENSATKYPAASKFNFVENAPPLPNNTVANATSLPKSTYTTSYSMPIISFTVLPDNGQNNLEPTTVQPWVIVIITAAGLAVLAAFLAAFYAFKATRKGKYDKKVYTAEPMIIAPNSKGHPGSGAYDNRDISSIHSTTPIIISHQRSPTNEGNVSIFSATTGRAKARQNSGGDKSYYSPSLSPSNSPQQLHAPLASAGIASEAPPIPQINEPRTSTSLLTSGDAIMIGDTFRQYLRKPDWQEQELNDLSSPIAEDTEEDDDERRRRLGDELLRKELAEEGTPMQRVERKATQLHRVESEKQGVVLGGLSEE</sequence>
<feature type="compositionally biased region" description="Basic and acidic residues" evidence="1">
    <location>
        <begin position="451"/>
        <end position="466"/>
    </location>
</feature>
<organism evidence="3 4">
    <name type="scientific">Jimgerdemannia flammicorona</name>
    <dbReference type="NCBI Taxonomy" id="994334"/>
    <lineage>
        <taxon>Eukaryota</taxon>
        <taxon>Fungi</taxon>
        <taxon>Fungi incertae sedis</taxon>
        <taxon>Mucoromycota</taxon>
        <taxon>Mucoromycotina</taxon>
        <taxon>Endogonomycetes</taxon>
        <taxon>Endogonales</taxon>
        <taxon>Endogonaceae</taxon>
        <taxon>Jimgerdemannia</taxon>
    </lineage>
</organism>
<accession>A0A433QMD6</accession>
<feature type="compositionally biased region" description="Low complexity" evidence="1">
    <location>
        <begin position="341"/>
        <end position="356"/>
    </location>
</feature>
<name>A0A433QMD6_9FUNG</name>
<dbReference type="EMBL" id="RBNJ01003405">
    <property type="protein sequence ID" value="RUS30963.1"/>
    <property type="molecule type" value="Genomic_DNA"/>
</dbReference>
<dbReference type="Proteomes" id="UP000274822">
    <property type="component" value="Unassembled WGS sequence"/>
</dbReference>
<feature type="compositionally biased region" description="Polar residues" evidence="1">
    <location>
        <begin position="327"/>
        <end position="338"/>
    </location>
</feature>
<feature type="region of interest" description="Disordered" evidence="1">
    <location>
        <begin position="409"/>
        <end position="477"/>
    </location>
</feature>
<dbReference type="AlphaFoldDB" id="A0A433QMD6"/>
<feature type="region of interest" description="Disordered" evidence="1">
    <location>
        <begin position="327"/>
        <end position="356"/>
    </location>
</feature>
<comment type="caution">
    <text evidence="3">The sequence shown here is derived from an EMBL/GenBank/DDBJ whole genome shotgun (WGS) entry which is preliminary data.</text>
</comment>
<evidence type="ECO:0000256" key="1">
    <source>
        <dbReference type="SAM" id="MobiDB-lite"/>
    </source>
</evidence>
<keyword evidence="2" id="KW-0812">Transmembrane</keyword>
<keyword evidence="2" id="KW-0472">Membrane</keyword>
<proteinExistence type="predicted"/>
<keyword evidence="4" id="KW-1185">Reference proteome</keyword>
<evidence type="ECO:0000313" key="4">
    <source>
        <dbReference type="Proteomes" id="UP000274822"/>
    </source>
</evidence>
<reference evidence="3 4" key="1">
    <citation type="journal article" date="2018" name="New Phytol.">
        <title>Phylogenomics of Endogonaceae and evolution of mycorrhizas within Mucoromycota.</title>
        <authorList>
            <person name="Chang Y."/>
            <person name="Desiro A."/>
            <person name="Na H."/>
            <person name="Sandor L."/>
            <person name="Lipzen A."/>
            <person name="Clum A."/>
            <person name="Barry K."/>
            <person name="Grigoriev I.V."/>
            <person name="Martin F.M."/>
            <person name="Stajich J.E."/>
            <person name="Smith M.E."/>
            <person name="Bonito G."/>
            <person name="Spatafora J.W."/>
        </authorList>
    </citation>
    <scope>NUCLEOTIDE SEQUENCE [LARGE SCALE GENOMIC DNA]</scope>
    <source>
        <strain evidence="3 4">AD002</strain>
    </source>
</reference>
<evidence type="ECO:0000313" key="3">
    <source>
        <dbReference type="EMBL" id="RUS30963.1"/>
    </source>
</evidence>
<evidence type="ECO:0000256" key="2">
    <source>
        <dbReference type="SAM" id="Phobius"/>
    </source>
</evidence>
<feature type="transmembrane region" description="Helical" evidence="2">
    <location>
        <begin position="236"/>
        <end position="259"/>
    </location>
</feature>
<feature type="compositionally biased region" description="Basic and acidic residues" evidence="1">
    <location>
        <begin position="428"/>
        <end position="443"/>
    </location>
</feature>
<protein>
    <submittedName>
        <fullName evidence="3">Uncharacterized protein</fullName>
    </submittedName>
</protein>